<gene>
    <name evidence="2" type="ORF">GCM10022226_44560</name>
</gene>
<evidence type="ECO:0000313" key="2">
    <source>
        <dbReference type="EMBL" id="GAA3819147.1"/>
    </source>
</evidence>
<comment type="caution">
    <text evidence="2">The sequence shown here is derived from an EMBL/GenBank/DDBJ whole genome shotgun (WGS) entry which is preliminary data.</text>
</comment>
<keyword evidence="3" id="KW-1185">Reference proteome</keyword>
<sequence>MRPLSGNRRVLRHLPKGAADVIRGAKRAPSIDEVTGRFMLGVVVPLWLGAGLLDWHHHRRTNIETTAGTRESVLHGLMLAEASVPVLLGTFCEINAGALATAYGAVIAHESTALWDMSYAEERRRVTPAEQHVHSFLEAVPVMTASFLTVMFWDQARKLLNGVRERPDLRLRPKRHPLSLARRALLLAAIGVCGVIPYADELRRCVRVDPHLHPRPKRALPPTESLRVEEEGRPLAAEGWASPSGRAG</sequence>
<evidence type="ECO:0000313" key="3">
    <source>
        <dbReference type="Proteomes" id="UP001500888"/>
    </source>
</evidence>
<organism evidence="2 3">
    <name type="scientific">Sphaerisporangium flaviroseum</name>
    <dbReference type="NCBI Taxonomy" id="509199"/>
    <lineage>
        <taxon>Bacteria</taxon>
        <taxon>Bacillati</taxon>
        <taxon>Actinomycetota</taxon>
        <taxon>Actinomycetes</taxon>
        <taxon>Streptosporangiales</taxon>
        <taxon>Streptosporangiaceae</taxon>
        <taxon>Sphaerisporangium</taxon>
    </lineage>
</organism>
<reference evidence="3" key="1">
    <citation type="journal article" date="2019" name="Int. J. Syst. Evol. Microbiol.">
        <title>The Global Catalogue of Microorganisms (GCM) 10K type strain sequencing project: providing services to taxonomists for standard genome sequencing and annotation.</title>
        <authorList>
            <consortium name="The Broad Institute Genomics Platform"/>
            <consortium name="The Broad Institute Genome Sequencing Center for Infectious Disease"/>
            <person name="Wu L."/>
            <person name="Ma J."/>
        </authorList>
    </citation>
    <scope>NUCLEOTIDE SEQUENCE [LARGE SCALE GENOMIC DNA]</scope>
    <source>
        <strain evidence="3">JCM 16908</strain>
    </source>
</reference>
<evidence type="ECO:0008006" key="4">
    <source>
        <dbReference type="Google" id="ProtNLM"/>
    </source>
</evidence>
<protein>
    <recommendedName>
        <fullName evidence="4">Diguanylate cyclase</fullName>
    </recommendedName>
</protein>
<dbReference type="RefSeq" id="WP_344943312.1">
    <property type="nucleotide sequence ID" value="NZ_BAAAZR010000010.1"/>
</dbReference>
<dbReference type="EMBL" id="BAAAZR010000010">
    <property type="protein sequence ID" value="GAA3819147.1"/>
    <property type="molecule type" value="Genomic_DNA"/>
</dbReference>
<accession>A0ABP7IIA9</accession>
<proteinExistence type="predicted"/>
<feature type="region of interest" description="Disordered" evidence="1">
    <location>
        <begin position="212"/>
        <end position="248"/>
    </location>
</feature>
<dbReference type="Proteomes" id="UP001500888">
    <property type="component" value="Unassembled WGS sequence"/>
</dbReference>
<evidence type="ECO:0000256" key="1">
    <source>
        <dbReference type="SAM" id="MobiDB-lite"/>
    </source>
</evidence>
<name>A0ABP7IIA9_9ACTN</name>